<evidence type="ECO:0000256" key="1">
    <source>
        <dbReference type="SAM" id="Phobius"/>
    </source>
</evidence>
<protein>
    <submittedName>
        <fullName evidence="2">Uncharacterized protein</fullName>
    </submittedName>
</protein>
<feature type="transmembrane region" description="Helical" evidence="1">
    <location>
        <begin position="12"/>
        <end position="31"/>
    </location>
</feature>
<keyword evidence="1" id="KW-1133">Transmembrane helix</keyword>
<proteinExistence type="predicted"/>
<organism evidence="2 3">
    <name type="scientific">Bartonella choladocola</name>
    <dbReference type="NCBI Taxonomy" id="2750995"/>
    <lineage>
        <taxon>Bacteria</taxon>
        <taxon>Pseudomonadati</taxon>
        <taxon>Pseudomonadota</taxon>
        <taxon>Alphaproteobacteria</taxon>
        <taxon>Hyphomicrobiales</taxon>
        <taxon>Bartonellaceae</taxon>
        <taxon>Bartonella</taxon>
    </lineage>
</organism>
<dbReference type="AlphaFoldDB" id="A0A1U9MHA5"/>
<gene>
    <name evidence="2" type="ORF">BBC0122_009780</name>
</gene>
<name>A0A1U9MHA5_9HYPH</name>
<dbReference type="EMBL" id="CP015625">
    <property type="protein sequence ID" value="AQT47100.1"/>
    <property type="molecule type" value="Genomic_DNA"/>
</dbReference>
<keyword evidence="3" id="KW-1185">Reference proteome</keyword>
<dbReference type="KEGG" id="bapi:BBC0122_009780"/>
<keyword evidence="1" id="KW-0812">Transmembrane</keyword>
<evidence type="ECO:0000313" key="3">
    <source>
        <dbReference type="Proteomes" id="UP000189632"/>
    </source>
</evidence>
<accession>A0A1U9MHA5</accession>
<sequence length="33" mass="3640">MDEIIEKSCWSIAIKATIVLVAVISLIYLTVGF</sequence>
<keyword evidence="1" id="KW-0472">Membrane</keyword>
<evidence type="ECO:0000313" key="2">
    <source>
        <dbReference type="EMBL" id="AQT47100.1"/>
    </source>
</evidence>
<dbReference type="Proteomes" id="UP000189632">
    <property type="component" value="Chromosome"/>
</dbReference>
<reference evidence="2 3" key="1">
    <citation type="submission" date="2016-11" db="EMBL/GenBank/DDBJ databases">
        <title>Comparative genomics of Bartonella apis.</title>
        <authorList>
            <person name="Engel P."/>
        </authorList>
    </citation>
    <scope>NUCLEOTIDE SEQUENCE [LARGE SCALE GENOMIC DNA]</scope>
    <source>
        <strain evidence="2 3">BBC0122</strain>
    </source>
</reference>